<sequence>MAQASYLTEATITLVSISLIYIALFLCGLVVFLLTLIIFQWIGSKQCAVCLKRLRRSDNYCHYCGTATHAVFTPAPPTVYSGPPANIRQQALPSTSTVYSGPPANIRQQALPSTSTVYSGPPANIRQQALPSTSTVYRPPAAWPAASRPPISRPPIVNVPMLAAPRVRYTTDSYNTIDDPDYLCPTCHGPLHLSDTFCGSCGGRLVPTVHQIRS</sequence>
<keyword evidence="1" id="KW-0472">Membrane</keyword>
<feature type="transmembrane region" description="Helical" evidence="1">
    <location>
        <begin position="12"/>
        <end position="42"/>
    </location>
</feature>
<protein>
    <recommendedName>
        <fullName evidence="4">Zinc-ribbon domain-containing protein</fullName>
    </recommendedName>
</protein>
<name>A0ABQ6FL80_9CHLR</name>
<keyword evidence="1" id="KW-0812">Transmembrane</keyword>
<evidence type="ECO:0000313" key="2">
    <source>
        <dbReference type="EMBL" id="GLV55015.1"/>
    </source>
</evidence>
<dbReference type="EMBL" id="BSRI01000001">
    <property type="protein sequence ID" value="GLV55015.1"/>
    <property type="molecule type" value="Genomic_DNA"/>
</dbReference>
<organism evidence="2 3">
    <name type="scientific">Dictyobacter halimunensis</name>
    <dbReference type="NCBI Taxonomy" id="3026934"/>
    <lineage>
        <taxon>Bacteria</taxon>
        <taxon>Bacillati</taxon>
        <taxon>Chloroflexota</taxon>
        <taxon>Ktedonobacteria</taxon>
        <taxon>Ktedonobacterales</taxon>
        <taxon>Dictyobacteraceae</taxon>
        <taxon>Dictyobacter</taxon>
    </lineage>
</organism>
<keyword evidence="1" id="KW-1133">Transmembrane helix</keyword>
<evidence type="ECO:0008006" key="4">
    <source>
        <dbReference type="Google" id="ProtNLM"/>
    </source>
</evidence>
<evidence type="ECO:0000256" key="1">
    <source>
        <dbReference type="SAM" id="Phobius"/>
    </source>
</evidence>
<accession>A0ABQ6FL80</accession>
<gene>
    <name evidence="2" type="ORF">KDH_18620</name>
</gene>
<proteinExistence type="predicted"/>
<evidence type="ECO:0000313" key="3">
    <source>
        <dbReference type="Proteomes" id="UP001344906"/>
    </source>
</evidence>
<keyword evidence="3" id="KW-1185">Reference proteome</keyword>
<dbReference type="Proteomes" id="UP001344906">
    <property type="component" value="Unassembled WGS sequence"/>
</dbReference>
<reference evidence="2 3" key="1">
    <citation type="submission" date="2023-02" db="EMBL/GenBank/DDBJ databases">
        <title>Dictyobacter halimunensis sp. nov., a new member of the class Ktedonobacteria from forest soil in a geothermal area.</title>
        <authorList>
            <person name="Rachmania M.K."/>
            <person name="Ningsih F."/>
            <person name="Sakai Y."/>
            <person name="Yabe S."/>
            <person name="Yokota A."/>
            <person name="Sjamsuridzal W."/>
        </authorList>
    </citation>
    <scope>NUCLEOTIDE SEQUENCE [LARGE SCALE GENOMIC DNA]</scope>
    <source>
        <strain evidence="2 3">S3.2.2.5</strain>
    </source>
</reference>
<comment type="caution">
    <text evidence="2">The sequence shown here is derived from an EMBL/GenBank/DDBJ whole genome shotgun (WGS) entry which is preliminary data.</text>
</comment>